<comment type="caution">
    <text evidence="1">The sequence shown here is derived from an EMBL/GenBank/DDBJ whole genome shotgun (WGS) entry which is preliminary data.</text>
</comment>
<reference evidence="1 2" key="1">
    <citation type="submission" date="2024-09" db="EMBL/GenBank/DDBJ databases">
        <authorList>
            <person name="Sun Q."/>
            <person name="Mori K."/>
        </authorList>
    </citation>
    <scope>NUCLEOTIDE SEQUENCE [LARGE SCALE GENOMIC DNA]</scope>
    <source>
        <strain evidence="1 2">JCM 6917</strain>
    </source>
</reference>
<dbReference type="SUPFAM" id="SSF55729">
    <property type="entry name" value="Acyl-CoA N-acyltransferases (Nat)"/>
    <property type="match status" value="1"/>
</dbReference>
<dbReference type="RefSeq" id="WP_381344659.1">
    <property type="nucleotide sequence ID" value="NZ_JBHMCY010000014.1"/>
</dbReference>
<protein>
    <submittedName>
        <fullName evidence="1">Aminoglycoside 2'-N-acetyltransferase</fullName>
    </submittedName>
</protein>
<accession>A0ABV5MY72</accession>
<evidence type="ECO:0000313" key="2">
    <source>
        <dbReference type="Proteomes" id="UP001589709"/>
    </source>
</evidence>
<name>A0ABV5MY72_9ACTN</name>
<dbReference type="InterPro" id="IPR016181">
    <property type="entry name" value="Acyl_CoA_acyltransferase"/>
</dbReference>
<organism evidence="1 2">
    <name type="scientific">Streptomyces cinereospinus</name>
    <dbReference type="NCBI Taxonomy" id="285561"/>
    <lineage>
        <taxon>Bacteria</taxon>
        <taxon>Bacillati</taxon>
        <taxon>Actinomycetota</taxon>
        <taxon>Actinomycetes</taxon>
        <taxon>Kitasatosporales</taxon>
        <taxon>Streptomycetaceae</taxon>
        <taxon>Streptomyces</taxon>
    </lineage>
</organism>
<evidence type="ECO:0000313" key="1">
    <source>
        <dbReference type="EMBL" id="MFB9462975.1"/>
    </source>
</evidence>
<sequence length="174" mass="18260">MTAHTADLAPAELAAARALVRDAFDGDLTDEDWGHTLGGMHALVHDERGLVAHGAVVMRRARYGGRRLRVGCAEGVAVRADARRRGHGGTVTAALEGVVARAYDLVALSAGDDGARLCAARGRRVCGGRLCALGPDGVVRLPDEEGSTCVWPVPADGDDPDAELLFDWRDGDVL</sequence>
<dbReference type="Proteomes" id="UP001589709">
    <property type="component" value="Unassembled WGS sequence"/>
</dbReference>
<dbReference type="EMBL" id="JBHMCY010000014">
    <property type="protein sequence ID" value="MFB9462975.1"/>
    <property type="molecule type" value="Genomic_DNA"/>
</dbReference>
<keyword evidence="2" id="KW-1185">Reference proteome</keyword>
<dbReference type="Gene3D" id="3.40.630.30">
    <property type="match status" value="1"/>
</dbReference>
<gene>
    <name evidence="1" type="ORF">ACFF45_09735</name>
</gene>
<proteinExistence type="predicted"/>